<evidence type="ECO:0000313" key="2">
    <source>
        <dbReference type="EMBL" id="MBL4927184.1"/>
    </source>
</evidence>
<keyword evidence="1" id="KW-0472">Membrane</keyword>
<proteinExistence type="predicted"/>
<dbReference type="Proteomes" id="UP000619033">
    <property type="component" value="Unassembled WGS sequence"/>
</dbReference>
<sequence>MTDQNMADFYDSVRRYHSQREKGFAHEATGALGRSFYFGQNKSRRRRSLLAPVLFALTSAFLLKATIFYTVGPANYQDRLARLEAGEGFDKFGAWLMQSEPVTEFLAKKIGQGVNALKS</sequence>
<accession>A0A8J7MTM1</accession>
<name>A0A8J7MTM1_9RHOB</name>
<organism evidence="2 3">
    <name type="scientific">Fuscibacter oryzae</name>
    <dbReference type="NCBI Taxonomy" id="2803939"/>
    <lineage>
        <taxon>Bacteria</taxon>
        <taxon>Pseudomonadati</taxon>
        <taxon>Pseudomonadota</taxon>
        <taxon>Alphaproteobacteria</taxon>
        <taxon>Rhodobacterales</taxon>
        <taxon>Paracoccaceae</taxon>
        <taxon>Fuscibacter</taxon>
    </lineage>
</organism>
<gene>
    <name evidence="2" type="ORF">JI744_03605</name>
</gene>
<keyword evidence="1" id="KW-1133">Transmembrane helix</keyword>
<comment type="caution">
    <text evidence="2">The sequence shown here is derived from an EMBL/GenBank/DDBJ whole genome shotgun (WGS) entry which is preliminary data.</text>
</comment>
<evidence type="ECO:0000313" key="3">
    <source>
        <dbReference type="Proteomes" id="UP000619033"/>
    </source>
</evidence>
<dbReference type="RefSeq" id="WP_202658337.1">
    <property type="nucleotide sequence ID" value="NZ_JAESVP010000002.1"/>
</dbReference>
<keyword evidence="1" id="KW-0812">Transmembrane</keyword>
<feature type="transmembrane region" description="Helical" evidence="1">
    <location>
        <begin position="49"/>
        <end position="71"/>
    </location>
</feature>
<keyword evidence="3" id="KW-1185">Reference proteome</keyword>
<dbReference type="EMBL" id="JAESVP010000002">
    <property type="protein sequence ID" value="MBL4927184.1"/>
    <property type="molecule type" value="Genomic_DNA"/>
</dbReference>
<dbReference type="AlphaFoldDB" id="A0A8J7MTM1"/>
<reference evidence="2" key="1">
    <citation type="submission" date="2021-01" db="EMBL/GenBank/DDBJ databases">
        <title>Genome seq and assembly of Tabrizicola sp. KVB23.</title>
        <authorList>
            <person name="Chhetri G."/>
        </authorList>
    </citation>
    <scope>NUCLEOTIDE SEQUENCE</scope>
    <source>
        <strain evidence="2">KVB23</strain>
    </source>
</reference>
<protein>
    <submittedName>
        <fullName evidence="2">Uncharacterized protein</fullName>
    </submittedName>
</protein>
<evidence type="ECO:0000256" key="1">
    <source>
        <dbReference type="SAM" id="Phobius"/>
    </source>
</evidence>